<feature type="region of interest" description="Disordered" evidence="1">
    <location>
        <begin position="1"/>
        <end position="96"/>
    </location>
</feature>
<dbReference type="RefSeq" id="WP_089759774.1">
    <property type="nucleotide sequence ID" value="NZ_BKAT01000005.1"/>
</dbReference>
<organism evidence="2 3">
    <name type="scientific">Chitinophaga terrae</name>
    <name type="common">ex Kim and Jung 2007</name>
    <dbReference type="NCBI Taxonomy" id="408074"/>
    <lineage>
        <taxon>Bacteria</taxon>
        <taxon>Pseudomonadati</taxon>
        <taxon>Bacteroidota</taxon>
        <taxon>Chitinophagia</taxon>
        <taxon>Chitinophagales</taxon>
        <taxon>Chitinophagaceae</taxon>
        <taxon>Chitinophaga</taxon>
    </lineage>
</organism>
<evidence type="ECO:0000313" key="2">
    <source>
        <dbReference type="EMBL" id="SEA24058.1"/>
    </source>
</evidence>
<protein>
    <submittedName>
        <fullName evidence="2">Uncharacterized protein</fullName>
    </submittedName>
</protein>
<evidence type="ECO:0000313" key="3">
    <source>
        <dbReference type="Proteomes" id="UP000199656"/>
    </source>
</evidence>
<feature type="compositionally biased region" description="Polar residues" evidence="1">
    <location>
        <begin position="65"/>
        <end position="79"/>
    </location>
</feature>
<dbReference type="AlphaFoldDB" id="A0A1H3ZK99"/>
<accession>A0A1H3ZK99</accession>
<feature type="compositionally biased region" description="Basic and acidic residues" evidence="1">
    <location>
        <begin position="80"/>
        <end position="89"/>
    </location>
</feature>
<feature type="compositionally biased region" description="Basic and acidic residues" evidence="1">
    <location>
        <begin position="33"/>
        <end position="43"/>
    </location>
</feature>
<dbReference type="OrthoDB" id="4393931at2"/>
<gene>
    <name evidence="2" type="ORF">SAMN05660909_01264</name>
</gene>
<dbReference type="STRING" id="408074.SAMN05660909_01264"/>
<keyword evidence="3" id="KW-1185">Reference proteome</keyword>
<proteinExistence type="predicted"/>
<name>A0A1H3ZK99_9BACT</name>
<reference evidence="3" key="1">
    <citation type="submission" date="2016-10" db="EMBL/GenBank/DDBJ databases">
        <authorList>
            <person name="Varghese N."/>
            <person name="Submissions S."/>
        </authorList>
    </citation>
    <scope>NUCLEOTIDE SEQUENCE [LARGE SCALE GENOMIC DNA]</scope>
    <source>
        <strain evidence="3">DSM 23920</strain>
    </source>
</reference>
<sequence>MGKDRNGVFHPGKGKPSGANKEEGLGAQSTPPEKMKEYLEISDKYTTGPDELSPNLRLLHHNRNTSKANTSRGYGTKTSGKPDHTKQQEENGQNRFAGVETASQPTEMPGILTREAFKELGAVSANHCISIYIPTHEYGTAVNEMSDSILFKNKLQEASKKLLEKGMKQPDVDKLLGPAYSWVYDTGFWRNQLQGFAVFLAPDFCRYIKMPAAPPELLIVNTSFQLSPLVPSMLATRDFYLLLLSKHATRLYKYDTAGINEVKVAGLETLSSYEAPDIDNGEHRGVDGYTNSAD</sequence>
<evidence type="ECO:0000256" key="1">
    <source>
        <dbReference type="SAM" id="MobiDB-lite"/>
    </source>
</evidence>
<dbReference type="Proteomes" id="UP000199656">
    <property type="component" value="Unassembled WGS sequence"/>
</dbReference>
<dbReference type="EMBL" id="FNRL01000004">
    <property type="protein sequence ID" value="SEA24058.1"/>
    <property type="molecule type" value="Genomic_DNA"/>
</dbReference>